<feature type="compositionally biased region" description="Polar residues" evidence="1">
    <location>
        <begin position="146"/>
        <end position="157"/>
    </location>
</feature>
<dbReference type="AlphaFoldDB" id="A0A553MYW4"/>
<evidence type="ECO:0000313" key="3">
    <source>
        <dbReference type="Proteomes" id="UP000316079"/>
    </source>
</evidence>
<protein>
    <submittedName>
        <fullName evidence="2">Uncharacterized protein</fullName>
    </submittedName>
</protein>
<keyword evidence="3" id="KW-1185">Reference proteome</keyword>
<reference evidence="2 3" key="1">
    <citation type="journal article" date="2019" name="Sci. Data">
        <title>Hybrid genome assembly and annotation of Danionella translucida.</title>
        <authorList>
            <person name="Kadobianskyi M."/>
            <person name="Schulze L."/>
            <person name="Schuelke M."/>
            <person name="Judkewitz B."/>
        </authorList>
    </citation>
    <scope>NUCLEOTIDE SEQUENCE [LARGE SCALE GENOMIC DNA]</scope>
    <source>
        <strain evidence="2 3">Bolton</strain>
    </source>
</reference>
<gene>
    <name evidence="2" type="ORF">DNTS_018476</name>
</gene>
<comment type="caution">
    <text evidence="2">The sequence shown here is derived from an EMBL/GenBank/DDBJ whole genome shotgun (WGS) entry which is preliminary data.</text>
</comment>
<accession>A0A553MYW4</accession>
<feature type="region of interest" description="Disordered" evidence="1">
    <location>
        <begin position="108"/>
        <end position="157"/>
    </location>
</feature>
<dbReference type="OrthoDB" id="6430388at2759"/>
<dbReference type="Proteomes" id="UP000316079">
    <property type="component" value="Unassembled WGS sequence"/>
</dbReference>
<evidence type="ECO:0000313" key="2">
    <source>
        <dbReference type="EMBL" id="TRY58379.1"/>
    </source>
</evidence>
<dbReference type="EMBL" id="SRMA01027193">
    <property type="protein sequence ID" value="TRY58379.1"/>
    <property type="molecule type" value="Genomic_DNA"/>
</dbReference>
<name>A0A553MYW4_9TELE</name>
<proteinExistence type="predicted"/>
<sequence length="431" mass="48153">MKRTSPLDVQEQNSTNMDLLSLFITNHIASKKEKNGKPKINHMIFEPKVKKDWKGPVQLPMSPCSPSKLNLVASQSQQSSVSTPGFKVRKHFLSEEFKLKLSPVLESNMSDGSGSEIHHQPSSSGSRPPFQLKPLPDLPFSGSPEHINSTNQGTPQESTWIDMFKKGKDVQQNNPVIGFRFDSKLSNPELEEYPVKKVHLFSHLGSSEDMESEVACKESTKLLSLIAIHVPRMMGHQELKKNRSATTSISAKLNRSAILEFLSWQTTHTYQRIANLQHHHKLRSAIRYKLPNVPANARHKANKPILFNLQSDAQRPDQNPIVAQDTATQTTALSYSDASVQCSLTPHSNSEPVSAVNQETSLKNLLNPVVLFTPKQSCETRARPEESAVNQSPITLPSFMSLRSQKSQKQDLRSVLRSAFLKSSVKLDLTN</sequence>
<dbReference type="STRING" id="623744.A0A553MYW4"/>
<organism evidence="2 3">
    <name type="scientific">Danionella cerebrum</name>
    <dbReference type="NCBI Taxonomy" id="2873325"/>
    <lineage>
        <taxon>Eukaryota</taxon>
        <taxon>Metazoa</taxon>
        <taxon>Chordata</taxon>
        <taxon>Craniata</taxon>
        <taxon>Vertebrata</taxon>
        <taxon>Euteleostomi</taxon>
        <taxon>Actinopterygii</taxon>
        <taxon>Neopterygii</taxon>
        <taxon>Teleostei</taxon>
        <taxon>Ostariophysi</taxon>
        <taxon>Cypriniformes</taxon>
        <taxon>Danionidae</taxon>
        <taxon>Danioninae</taxon>
        <taxon>Danionella</taxon>
    </lineage>
</organism>
<evidence type="ECO:0000256" key="1">
    <source>
        <dbReference type="SAM" id="MobiDB-lite"/>
    </source>
</evidence>